<keyword evidence="10" id="KW-1185">Reference proteome</keyword>
<evidence type="ECO:0000256" key="3">
    <source>
        <dbReference type="ARBA" id="ARBA00007321"/>
    </source>
</evidence>
<dbReference type="PANTHER" id="PTHR14582">
    <property type="entry name" value="INNER KINETOCHORE SUBUNIT MAL2"/>
    <property type="match status" value="1"/>
</dbReference>
<accession>A0A9P6K2I4</accession>
<gene>
    <name evidence="9" type="ORF">EC957_001045</name>
</gene>
<keyword evidence="6" id="KW-0137">Centromere</keyword>
<evidence type="ECO:0000256" key="7">
    <source>
        <dbReference type="SAM" id="Coils"/>
    </source>
</evidence>
<feature type="compositionally biased region" description="Polar residues" evidence="8">
    <location>
        <begin position="305"/>
        <end position="317"/>
    </location>
</feature>
<proteinExistence type="inferred from homology"/>
<dbReference type="GO" id="GO:0031511">
    <property type="term" value="C:Mis6-Sim4 complex"/>
    <property type="evidence" value="ECO:0007669"/>
    <property type="project" value="TreeGrafter"/>
</dbReference>
<evidence type="ECO:0000256" key="2">
    <source>
        <dbReference type="ARBA" id="ARBA00004584"/>
    </source>
</evidence>
<comment type="similarity">
    <text evidence="3">Belongs to the CENP-O/MCM21 family.</text>
</comment>
<feature type="coiled-coil region" evidence="7">
    <location>
        <begin position="18"/>
        <end position="45"/>
    </location>
</feature>
<protein>
    <submittedName>
        <fullName evidence="9">Uncharacterized protein</fullName>
    </submittedName>
</protein>
<comment type="subcellular location">
    <subcellularLocation>
        <location evidence="2">Chromosome</location>
        <location evidence="2">Centromere</location>
    </subcellularLocation>
    <subcellularLocation>
        <location evidence="1">Nucleus</location>
    </subcellularLocation>
</comment>
<organism evidence="9 10">
    <name type="scientific">Mortierella hygrophila</name>
    <dbReference type="NCBI Taxonomy" id="979708"/>
    <lineage>
        <taxon>Eukaryota</taxon>
        <taxon>Fungi</taxon>
        <taxon>Fungi incertae sedis</taxon>
        <taxon>Mucoromycota</taxon>
        <taxon>Mortierellomycotina</taxon>
        <taxon>Mortierellomycetes</taxon>
        <taxon>Mortierellales</taxon>
        <taxon>Mortierellaceae</taxon>
        <taxon>Mortierella</taxon>
    </lineage>
</organism>
<evidence type="ECO:0000256" key="6">
    <source>
        <dbReference type="ARBA" id="ARBA00023328"/>
    </source>
</evidence>
<dbReference type="CDD" id="cd23835">
    <property type="entry name" value="DRWD-N_CENP-O"/>
    <property type="match status" value="1"/>
</dbReference>
<evidence type="ECO:0000256" key="1">
    <source>
        <dbReference type="ARBA" id="ARBA00004123"/>
    </source>
</evidence>
<dbReference type="EMBL" id="JAAAXW010000118">
    <property type="protein sequence ID" value="KAF9543247.1"/>
    <property type="molecule type" value="Genomic_DNA"/>
</dbReference>
<dbReference type="InterPro" id="IPR018464">
    <property type="entry name" value="CENP-O"/>
</dbReference>
<name>A0A9P6K2I4_9FUNG</name>
<evidence type="ECO:0000256" key="4">
    <source>
        <dbReference type="ARBA" id="ARBA00022454"/>
    </source>
</evidence>
<feature type="region of interest" description="Disordered" evidence="8">
    <location>
        <begin position="290"/>
        <end position="317"/>
    </location>
</feature>
<evidence type="ECO:0000256" key="5">
    <source>
        <dbReference type="ARBA" id="ARBA00023242"/>
    </source>
</evidence>
<evidence type="ECO:0000256" key="8">
    <source>
        <dbReference type="SAM" id="MobiDB-lite"/>
    </source>
</evidence>
<keyword evidence="5" id="KW-0539">Nucleus</keyword>
<evidence type="ECO:0000313" key="9">
    <source>
        <dbReference type="EMBL" id="KAF9543247.1"/>
    </source>
</evidence>
<dbReference type="GO" id="GO:0005634">
    <property type="term" value="C:nucleus"/>
    <property type="evidence" value="ECO:0007669"/>
    <property type="project" value="UniProtKB-SubCell"/>
</dbReference>
<dbReference type="AlphaFoldDB" id="A0A9P6K2I4"/>
<feature type="compositionally biased region" description="Basic and acidic residues" evidence="8">
    <location>
        <begin position="290"/>
        <end position="299"/>
    </location>
</feature>
<evidence type="ECO:0000313" key="10">
    <source>
        <dbReference type="Proteomes" id="UP000723463"/>
    </source>
</evidence>
<dbReference type="Proteomes" id="UP000723463">
    <property type="component" value="Unassembled WGS sequence"/>
</dbReference>
<reference evidence="9" key="1">
    <citation type="journal article" date="2020" name="Fungal Divers.">
        <title>Resolving the Mortierellaceae phylogeny through synthesis of multi-gene phylogenetics and phylogenomics.</title>
        <authorList>
            <person name="Vandepol N."/>
            <person name="Liber J."/>
            <person name="Desiro A."/>
            <person name="Na H."/>
            <person name="Kennedy M."/>
            <person name="Barry K."/>
            <person name="Grigoriev I.V."/>
            <person name="Miller A.N."/>
            <person name="O'Donnell K."/>
            <person name="Stajich J.E."/>
            <person name="Bonito G."/>
        </authorList>
    </citation>
    <scope>NUCLEOTIDE SEQUENCE</scope>
    <source>
        <strain evidence="9">NRRL 2591</strain>
    </source>
</reference>
<dbReference type="Pfam" id="PF09496">
    <property type="entry name" value="CENP-O"/>
    <property type="match status" value="1"/>
</dbReference>
<comment type="caution">
    <text evidence="9">The sequence shown here is derived from an EMBL/GenBank/DDBJ whole genome shotgun (WGS) entry which is preliminary data.</text>
</comment>
<keyword evidence="7" id="KW-0175">Coiled coil</keyword>
<keyword evidence="4" id="KW-0158">Chromosome</keyword>
<sequence>MELESGTGGSTAALQGDIAILRQELLSMEAKRDALLRQIEQEEQSITDDNNTPIPSPVDTVADDLEQKRLQDILMAYRLTGVTLFNGDEFDHQDWSQYDVGDILEGPKDAGIRFDTFALGRYYEPYYIMLRTTPIGSRNNPQNLDEDEDPQLDTKKTFEIIKHTIPHWIPLSELEKRYLNRDMSTFTRSVADYLQAFVTRRENINEIINTFSLDKSLIQAATTASEAAAVAAAAAAEEEGATKPAQEQVAISIPEITCKTKDAAIRDIVLSCFRYDTLFTLYHRCQARDAKKKDAENQKQKPAPATSTSMFSSNFGDNTKLLDDDDLAMDLDKESEEELDRKADLELLKSQTGADVLSVQIHLIYEDSHSTTPTRADVQFSKGHDLIQIDSLPRRHPLREQHAKWTNLLTTNYSLYHAILSITDLHKP</sequence>
<dbReference type="PANTHER" id="PTHR14582:SF1">
    <property type="entry name" value="CENTROMERE PROTEIN O"/>
    <property type="match status" value="1"/>
</dbReference>